<sequence>MVFLEITLAAILSLLHYFSEKFSNKIEKFHDELISFSAGLFITQIFVFLMPEFFEGKNFIGDNIFILLIIGFVSFHISEKFIYQHIKDKNKLMKDLAEVHAIGFFVDHFVVGIAIVFAFQSTNILLGLVIYFALVLHTLSSSISLTHIDTYFKQNQMVNILLSIAPLLGVIFAGLLNPDRTLYYVTFSLVLGALLYVSIRDMLPYRKEGKLAFFVTGFFISLIVAQLVNFFG</sequence>
<keyword evidence="1" id="KW-0472">Membrane</keyword>
<feature type="transmembrane region" description="Helical" evidence="1">
    <location>
        <begin position="33"/>
        <end position="54"/>
    </location>
</feature>
<evidence type="ECO:0008006" key="4">
    <source>
        <dbReference type="Google" id="ProtNLM"/>
    </source>
</evidence>
<name>A0A2D6LQ32_9ARCH</name>
<comment type="caution">
    <text evidence="2">The sequence shown here is derived from an EMBL/GenBank/DDBJ whole genome shotgun (WGS) entry which is preliminary data.</text>
</comment>
<reference evidence="3" key="1">
    <citation type="submission" date="2017-09" db="EMBL/GenBank/DDBJ databases">
        <title>The Reconstruction of 2,631 Draft Metagenome-Assembled Genomes from the Global Oceans.</title>
        <authorList>
            <person name="Tully B.J."/>
            <person name="Graham E.D."/>
            <person name="Heidelberg J.F."/>
        </authorList>
    </citation>
    <scope>NUCLEOTIDE SEQUENCE [LARGE SCALE GENOMIC DNA]</scope>
</reference>
<feature type="transmembrane region" description="Helical" evidence="1">
    <location>
        <begin position="60"/>
        <end position="78"/>
    </location>
</feature>
<dbReference type="AlphaFoldDB" id="A0A2D6LQ32"/>
<accession>A0A2D6LQ32</accession>
<evidence type="ECO:0000313" key="3">
    <source>
        <dbReference type="Proteomes" id="UP000226712"/>
    </source>
</evidence>
<feature type="transmembrane region" description="Helical" evidence="1">
    <location>
        <begin position="99"/>
        <end position="119"/>
    </location>
</feature>
<gene>
    <name evidence="2" type="ORF">CL944_02415</name>
</gene>
<feature type="transmembrane region" description="Helical" evidence="1">
    <location>
        <begin position="125"/>
        <end position="145"/>
    </location>
</feature>
<evidence type="ECO:0000256" key="1">
    <source>
        <dbReference type="SAM" id="Phobius"/>
    </source>
</evidence>
<proteinExistence type="predicted"/>
<protein>
    <recommendedName>
        <fullName evidence="4">ZIP family metal transporter</fullName>
    </recommendedName>
</protein>
<feature type="transmembrane region" description="Helical" evidence="1">
    <location>
        <begin position="211"/>
        <end position="231"/>
    </location>
</feature>
<evidence type="ECO:0000313" key="2">
    <source>
        <dbReference type="EMBL" id="MAG18303.1"/>
    </source>
</evidence>
<keyword evidence="1" id="KW-0812">Transmembrane</keyword>
<keyword evidence="1" id="KW-1133">Transmembrane helix</keyword>
<feature type="transmembrane region" description="Helical" evidence="1">
    <location>
        <begin position="182"/>
        <end position="199"/>
    </location>
</feature>
<dbReference type="Proteomes" id="UP000226712">
    <property type="component" value="Unassembled WGS sequence"/>
</dbReference>
<organism evidence="2 3">
    <name type="scientific">Candidatus Iainarchaeum sp</name>
    <dbReference type="NCBI Taxonomy" id="3101447"/>
    <lineage>
        <taxon>Archaea</taxon>
        <taxon>Candidatus Iainarchaeota</taxon>
        <taxon>Candidatus Iainarchaeia</taxon>
        <taxon>Candidatus Iainarchaeales</taxon>
        <taxon>Candidatus Iainarchaeaceae</taxon>
        <taxon>Candidatus Iainarchaeum</taxon>
    </lineage>
</organism>
<dbReference type="EMBL" id="NZBD01000015">
    <property type="protein sequence ID" value="MAG18303.1"/>
    <property type="molecule type" value="Genomic_DNA"/>
</dbReference>
<feature type="transmembrane region" description="Helical" evidence="1">
    <location>
        <begin position="157"/>
        <end position="176"/>
    </location>
</feature>